<dbReference type="Proteomes" id="UP001596145">
    <property type="component" value="Unassembled WGS sequence"/>
</dbReference>
<dbReference type="RefSeq" id="WP_122104553.1">
    <property type="nucleotide sequence ID" value="NZ_JBHSKV010000024.1"/>
</dbReference>
<dbReference type="NCBIfam" id="NF011080">
    <property type="entry name" value="PRK14508.1-3"/>
    <property type="match status" value="1"/>
</dbReference>
<evidence type="ECO:0000256" key="4">
    <source>
        <dbReference type="ARBA" id="ARBA00022676"/>
    </source>
</evidence>
<keyword evidence="6" id="KW-0119">Carbohydrate metabolism</keyword>
<keyword evidence="10" id="KW-1185">Reference proteome</keyword>
<evidence type="ECO:0000256" key="7">
    <source>
        <dbReference type="ARBA" id="ARBA00031423"/>
    </source>
</evidence>
<dbReference type="SUPFAM" id="SSF51445">
    <property type="entry name" value="(Trans)glycosidases"/>
    <property type="match status" value="1"/>
</dbReference>
<dbReference type="EC" id="2.4.1.25" evidence="3"/>
<name>A0ABD5QW11_9EURY</name>
<evidence type="ECO:0000313" key="10">
    <source>
        <dbReference type="Proteomes" id="UP001596145"/>
    </source>
</evidence>
<proteinExistence type="inferred from homology"/>
<keyword evidence="4 9" id="KW-0328">Glycosyltransferase</keyword>
<dbReference type="InterPro" id="IPR003385">
    <property type="entry name" value="Glyco_hydro_77"/>
</dbReference>
<evidence type="ECO:0000256" key="8">
    <source>
        <dbReference type="ARBA" id="ARBA00031501"/>
    </source>
</evidence>
<comment type="similarity">
    <text evidence="2">Belongs to the disproportionating enzyme family.</text>
</comment>
<evidence type="ECO:0000256" key="2">
    <source>
        <dbReference type="ARBA" id="ARBA00005684"/>
    </source>
</evidence>
<gene>
    <name evidence="9" type="primary">malQ</name>
    <name evidence="9" type="ORF">ACFPJA_16260</name>
</gene>
<evidence type="ECO:0000256" key="5">
    <source>
        <dbReference type="ARBA" id="ARBA00022679"/>
    </source>
</evidence>
<evidence type="ECO:0000256" key="3">
    <source>
        <dbReference type="ARBA" id="ARBA00012560"/>
    </source>
</evidence>
<reference evidence="9 10" key="1">
    <citation type="journal article" date="2019" name="Int. J. Syst. Evol. Microbiol.">
        <title>The Global Catalogue of Microorganisms (GCM) 10K type strain sequencing project: providing services to taxonomists for standard genome sequencing and annotation.</title>
        <authorList>
            <consortium name="The Broad Institute Genomics Platform"/>
            <consortium name="The Broad Institute Genome Sequencing Center for Infectious Disease"/>
            <person name="Wu L."/>
            <person name="Ma J."/>
        </authorList>
    </citation>
    <scope>NUCLEOTIDE SEQUENCE [LARGE SCALE GENOMIC DNA]</scope>
    <source>
        <strain evidence="9 10">CGMCC 1.16026</strain>
    </source>
</reference>
<comment type="catalytic activity">
    <reaction evidence="1">
        <text>Transfers a segment of a (1-&gt;4)-alpha-D-glucan to a new position in an acceptor, which may be glucose or a (1-&gt;4)-alpha-D-glucan.</text>
        <dbReference type="EC" id="2.4.1.25"/>
    </reaction>
</comment>
<evidence type="ECO:0000256" key="1">
    <source>
        <dbReference type="ARBA" id="ARBA00000439"/>
    </source>
</evidence>
<dbReference type="PANTHER" id="PTHR32438">
    <property type="entry name" value="4-ALPHA-GLUCANOTRANSFERASE DPE1, CHLOROPLASTIC/AMYLOPLASTIC"/>
    <property type="match status" value="1"/>
</dbReference>
<dbReference type="AlphaFoldDB" id="A0ABD5QW11"/>
<dbReference type="Pfam" id="PF02446">
    <property type="entry name" value="Glyco_hydro_77"/>
    <property type="match status" value="1"/>
</dbReference>
<comment type="caution">
    <text evidence="9">The sequence shown here is derived from an EMBL/GenBank/DDBJ whole genome shotgun (WGS) entry which is preliminary data.</text>
</comment>
<dbReference type="NCBIfam" id="TIGR00217">
    <property type="entry name" value="malQ"/>
    <property type="match status" value="1"/>
</dbReference>
<evidence type="ECO:0000256" key="6">
    <source>
        <dbReference type="ARBA" id="ARBA00023277"/>
    </source>
</evidence>
<organism evidence="9 10">
    <name type="scientific">Halorubrum glutamatedens</name>
    <dbReference type="NCBI Taxonomy" id="2707018"/>
    <lineage>
        <taxon>Archaea</taxon>
        <taxon>Methanobacteriati</taxon>
        <taxon>Methanobacteriota</taxon>
        <taxon>Stenosarchaea group</taxon>
        <taxon>Halobacteria</taxon>
        <taxon>Halobacteriales</taxon>
        <taxon>Haloferacaceae</taxon>
        <taxon>Halorubrum</taxon>
    </lineage>
</organism>
<accession>A0ABD5QW11</accession>
<sequence length="505" mass="56705">MRFDRSDGVFCHVTSLPGPHGIGDLGDGAAAFLSFLEEAGVDYWQVCPLGPTIGAAGESPYQSPSAFAGNPLLIDLEGLVEDGWLEPDDLEPIPEFPDDRVDYGAVREYKHPRLETAFERFEAEPDAGSARSVDGSGSAGTLDAFRDREPWVEEYALFRAISADRPEDTWVEWPEPLRTRDPDALAAAREEHAEEVRYHAFVQWTFDRQWAALREVAAEAGVEIVGDVPIYVALDSADVWANPEAFRLDEGNRPAAVAGVPPNAGDDGQRWGNPVYDWERLAENDYGWWMDRFRRLFDLADVARLDHFLGFVRYWAIPADADDPAAGEWHDGPGRALFEAVEREFGEAPFIAEDLGFEDARMDDLMAEFGFPGMRVPQYANWTEAGNPYQPMHYPERVVGYTSTHDTDTWVGYYEDLAPEERDALRYNLGYGGDRPIEWAIIEEVWSSEAILAMTTVQDLLGLGSDARFNEPGTVDGNWEWRVERDALSDDLAGRLRELGEFHVR</sequence>
<protein>
    <recommendedName>
        <fullName evidence="3">4-alpha-glucanotransferase</fullName>
        <ecNumber evidence="3">2.4.1.25</ecNumber>
    </recommendedName>
    <alternativeName>
        <fullName evidence="7">Amylomaltase</fullName>
    </alternativeName>
    <alternativeName>
        <fullName evidence="8">Disproportionating enzyme</fullName>
    </alternativeName>
</protein>
<dbReference type="EMBL" id="JBHSKV010000024">
    <property type="protein sequence ID" value="MFC5136263.1"/>
    <property type="molecule type" value="Genomic_DNA"/>
</dbReference>
<dbReference type="InterPro" id="IPR017853">
    <property type="entry name" value="GH"/>
</dbReference>
<evidence type="ECO:0000313" key="9">
    <source>
        <dbReference type="EMBL" id="MFC5136263.1"/>
    </source>
</evidence>
<dbReference type="GO" id="GO:0004134">
    <property type="term" value="F:4-alpha-glucanotransferase activity"/>
    <property type="evidence" value="ECO:0007669"/>
    <property type="project" value="UniProtKB-EC"/>
</dbReference>
<dbReference type="PANTHER" id="PTHR32438:SF5">
    <property type="entry name" value="4-ALPHA-GLUCANOTRANSFERASE DPE1, CHLOROPLASTIC_AMYLOPLASTIC"/>
    <property type="match status" value="1"/>
</dbReference>
<dbReference type="Gene3D" id="3.20.20.80">
    <property type="entry name" value="Glycosidases"/>
    <property type="match status" value="1"/>
</dbReference>
<keyword evidence="5 9" id="KW-0808">Transferase</keyword>